<gene>
    <name evidence="3" type="ordered locus">FTL_0997</name>
    <name evidence="2" type="ORF">AW21_1897</name>
</gene>
<reference evidence="4" key="2">
    <citation type="submission" date="2006-03" db="EMBL/GenBank/DDBJ databases">
        <title>Complete genome sequence of Francisella tularensis LVS (Live Vaccine Strain).</title>
        <authorList>
            <person name="Chain P."/>
            <person name="Larimer F."/>
            <person name="Land M."/>
            <person name="Stilwagen S."/>
            <person name="Larsson P."/>
            <person name="Bearden S."/>
            <person name="Chu M."/>
            <person name="Oyston P."/>
            <person name="Forsman M."/>
            <person name="Andersson S."/>
            <person name="Lindler L."/>
            <person name="Titball R."/>
            <person name="Garcia E."/>
        </authorList>
    </citation>
    <scope>NUCLEOTIDE SEQUENCE [LARGE SCALE GENOMIC DNA]</scope>
    <source>
        <strain evidence="4">LVS</strain>
    </source>
</reference>
<feature type="signal peptide" evidence="1">
    <location>
        <begin position="1"/>
        <end position="20"/>
    </location>
</feature>
<evidence type="ECO:0000313" key="2">
    <source>
        <dbReference type="EMBL" id="AJI58346.1"/>
    </source>
</evidence>
<reference evidence="2 5" key="3">
    <citation type="journal article" date="2015" name="Genome Announc.">
        <title>Genome sequencing of 18 francisella strains to aid in assay development and testing.</title>
        <authorList>
            <person name="Johnson S.L."/>
            <person name="Daligault H.E."/>
            <person name="Davenport K.W."/>
            <person name="Coyne S.R."/>
            <person name="Frey K.G."/>
            <person name="Koroleva G.I."/>
            <person name="Broomall S.M."/>
            <person name="Bishop-Lilly K.A."/>
            <person name="Bruce D.C."/>
            <person name="Chertkov O."/>
            <person name="Freitas T."/>
            <person name="Jaissle J."/>
            <person name="Ladner J.T."/>
            <person name="Rosenzweig C.N."/>
            <person name="Gibbons H.S."/>
            <person name="Palacios G.F."/>
            <person name="Redden C.L."/>
            <person name="Xu Y."/>
            <person name="Minogue T.D."/>
            <person name="Chain P.S."/>
        </authorList>
    </citation>
    <scope>NUCLEOTIDE SEQUENCE [LARGE SCALE GENOMIC DNA]</scope>
    <source>
        <strain evidence="2 5">LVS</strain>
    </source>
</reference>
<keyword evidence="1" id="KW-0732">Signal</keyword>
<evidence type="ECO:0000256" key="1">
    <source>
        <dbReference type="SAM" id="SignalP"/>
    </source>
</evidence>
<reference evidence="3 4" key="1">
    <citation type="submission" date="2006-02" db="EMBL/GenBank/DDBJ databases">
        <authorList>
            <consortium name="Microbial Genomics Group"/>
            <consortium name="Lawrence Livermore National Laboratory"/>
            <consortium name="and the Genome Analysis Group"/>
            <consortium name="Oak Ridge National Laboratory"/>
            <person name="Larimer F.W."/>
        </authorList>
    </citation>
    <scope>NUCLEOTIDE SEQUENCE [LARGE SCALE GENOMIC DNA]</scope>
    <source>
        <strain evidence="3 4">LVS</strain>
    </source>
</reference>
<evidence type="ECO:0000313" key="4">
    <source>
        <dbReference type="Proteomes" id="UP000001944"/>
    </source>
</evidence>
<protein>
    <submittedName>
        <fullName evidence="2">Uncharacterized protein</fullName>
    </submittedName>
</protein>
<dbReference type="Proteomes" id="UP000031874">
    <property type="component" value="Chromosome"/>
</dbReference>
<dbReference type="EMBL" id="AM233362">
    <property type="protein sequence ID" value="CAJ79436.1"/>
    <property type="molecule type" value="Genomic_DNA"/>
</dbReference>
<sequence>MRNVFITLLSLLLLTYNSYAANQVYDIDTQKQLIQTDKTKKSIKADNSAVDVVEQYEGESIVAGNTFDVGKTLLKITHADKVKPPFFDGIDNNVIFSQAMLNTQQQTGDPEFILLSRQNGLLKDNYLYLGGMASFNPTWGKYTRNNIPSNSINNYSLEYYMLSTLGE</sequence>
<dbReference type="Proteomes" id="UP000001944">
    <property type="component" value="Chromosome"/>
</dbReference>
<dbReference type="EMBL" id="CP009694">
    <property type="protein sequence ID" value="AJI58346.1"/>
    <property type="molecule type" value="Genomic_DNA"/>
</dbReference>
<reference evidence="3" key="4">
    <citation type="submission" date="2015-02" db="EMBL/GenBank/DDBJ databases">
        <title>Complete genome sequence of Francisella tularensis LVS (Live Vaccine Strain).</title>
        <authorList>
            <person name="Chain P."/>
            <person name="Larimer F."/>
            <person name="Land M."/>
            <person name="Stilwagen S."/>
            <person name="Larsson P."/>
            <person name="Bearden S."/>
            <person name="Chu M."/>
            <person name="Oyston P."/>
            <person name="Forsman M."/>
            <person name="Andersson S."/>
            <person name="Lindler L."/>
            <person name="Titball R."/>
            <person name="Garcia E."/>
        </authorList>
    </citation>
    <scope>NUCLEOTIDE SEQUENCE</scope>
    <source>
        <strain evidence="3">LVS</strain>
    </source>
</reference>
<feature type="chain" id="PRO_5044707691" evidence="1">
    <location>
        <begin position="21"/>
        <end position="167"/>
    </location>
</feature>
<evidence type="ECO:0000313" key="5">
    <source>
        <dbReference type="Proteomes" id="UP000031874"/>
    </source>
</evidence>
<dbReference type="KEGG" id="ftl:FTL_0997"/>
<organism evidence="2 5">
    <name type="scientific">Francisella tularensis subsp. holarctica (strain LVS)</name>
    <dbReference type="NCBI Taxonomy" id="376619"/>
    <lineage>
        <taxon>Bacteria</taxon>
        <taxon>Pseudomonadati</taxon>
        <taxon>Pseudomonadota</taxon>
        <taxon>Gammaproteobacteria</taxon>
        <taxon>Thiotrichales</taxon>
        <taxon>Francisellaceae</taxon>
        <taxon>Francisella</taxon>
    </lineage>
</organism>
<proteinExistence type="predicted"/>
<name>A0AAI8BGF6_FRATH</name>
<dbReference type="AlphaFoldDB" id="A0AAI8BGF6"/>
<evidence type="ECO:0000313" key="3">
    <source>
        <dbReference type="EMBL" id="CAJ79436.1"/>
    </source>
</evidence>
<accession>A0AAI8BGF6</accession>